<dbReference type="EMBL" id="CAJVPM010022469">
    <property type="protein sequence ID" value="CAG8645192.1"/>
    <property type="molecule type" value="Genomic_DNA"/>
</dbReference>
<sequence>PEAKELFEFLNSHLKLPDRRALSGKILEAAVAEEDNEMYDAFSKDQIGITLTFDEWTNVKNEQLLGVMIITSGGRLYVWKATDISLEKETYIEVMDKTNAMINELKSMNTEVSAIVTDSAGPYAVS</sequence>
<name>A0ACA9NDN2_9GLOM</name>
<gene>
    <name evidence="1" type="ORF">SCALOS_LOCUS8465</name>
</gene>
<feature type="non-terminal residue" evidence="1">
    <location>
        <position position="1"/>
    </location>
</feature>
<organism evidence="1 2">
    <name type="scientific">Scutellospora calospora</name>
    <dbReference type="NCBI Taxonomy" id="85575"/>
    <lineage>
        <taxon>Eukaryota</taxon>
        <taxon>Fungi</taxon>
        <taxon>Fungi incertae sedis</taxon>
        <taxon>Mucoromycota</taxon>
        <taxon>Glomeromycotina</taxon>
        <taxon>Glomeromycetes</taxon>
        <taxon>Diversisporales</taxon>
        <taxon>Gigasporaceae</taxon>
        <taxon>Scutellospora</taxon>
    </lineage>
</organism>
<reference evidence="1" key="1">
    <citation type="submission" date="2021-06" db="EMBL/GenBank/DDBJ databases">
        <authorList>
            <person name="Kallberg Y."/>
            <person name="Tangrot J."/>
            <person name="Rosling A."/>
        </authorList>
    </citation>
    <scope>NUCLEOTIDE SEQUENCE</scope>
    <source>
        <strain evidence="1">AU212A</strain>
    </source>
</reference>
<proteinExistence type="predicted"/>
<protein>
    <submittedName>
        <fullName evidence="1">7899_t:CDS:1</fullName>
    </submittedName>
</protein>
<evidence type="ECO:0000313" key="1">
    <source>
        <dbReference type="EMBL" id="CAG8645192.1"/>
    </source>
</evidence>
<evidence type="ECO:0000313" key="2">
    <source>
        <dbReference type="Proteomes" id="UP000789860"/>
    </source>
</evidence>
<keyword evidence="2" id="KW-1185">Reference proteome</keyword>
<dbReference type="Proteomes" id="UP000789860">
    <property type="component" value="Unassembled WGS sequence"/>
</dbReference>
<comment type="caution">
    <text evidence="1">The sequence shown here is derived from an EMBL/GenBank/DDBJ whole genome shotgun (WGS) entry which is preliminary data.</text>
</comment>
<accession>A0ACA9NDN2</accession>
<feature type="non-terminal residue" evidence="1">
    <location>
        <position position="126"/>
    </location>
</feature>